<evidence type="ECO:0000256" key="4">
    <source>
        <dbReference type="SAM" id="MobiDB-lite"/>
    </source>
</evidence>
<keyword evidence="2" id="KW-0285">Flavoprotein</keyword>
<sequence length="125" mass="13239">MLPESRAYTTFLAPRSARQPSTTPAAATARRIYCSSGVDHHIAGFEAIRHRSDFPGPYRAVPPRDGEGSTAGAGALGSPQLLLLSGIGPRLYLSSLGIPVAHHSPYVGQFLFDNPRNGISIERGG</sequence>
<protein>
    <recommendedName>
        <fullName evidence="5">Glucose-methanol-choline oxidoreductase N-terminal domain-containing protein</fullName>
    </recommendedName>
</protein>
<dbReference type="Proteomes" id="UP000249390">
    <property type="component" value="Unassembled WGS sequence"/>
</dbReference>
<dbReference type="PANTHER" id="PTHR45968">
    <property type="entry name" value="OSJNBA0019K04.7 PROTEIN"/>
    <property type="match status" value="1"/>
</dbReference>
<keyword evidence="3" id="KW-0274">FAD</keyword>
<dbReference type="EMBL" id="NQVE01000135">
    <property type="protein sequence ID" value="RAL45241.1"/>
    <property type="molecule type" value="Genomic_DNA"/>
</dbReference>
<dbReference type="InterPro" id="IPR000172">
    <property type="entry name" value="GMC_OxRdtase_N"/>
</dbReference>
<feature type="domain" description="Glucose-methanol-choline oxidoreductase N-terminal" evidence="5">
    <location>
        <begin position="74"/>
        <end position="88"/>
    </location>
</feature>
<evidence type="ECO:0000256" key="2">
    <source>
        <dbReference type="ARBA" id="ARBA00022630"/>
    </source>
</evidence>
<feature type="region of interest" description="Disordered" evidence="4">
    <location>
        <begin position="54"/>
        <end position="73"/>
    </location>
</feature>
<dbReference type="Gene3D" id="3.50.50.60">
    <property type="entry name" value="FAD/NAD(P)-binding domain"/>
    <property type="match status" value="1"/>
</dbReference>
<evidence type="ECO:0000313" key="7">
    <source>
        <dbReference type="Proteomes" id="UP000249390"/>
    </source>
</evidence>
<dbReference type="GO" id="GO:0050660">
    <property type="term" value="F:flavin adenine dinucleotide binding"/>
    <property type="evidence" value="ECO:0007669"/>
    <property type="project" value="InterPro"/>
</dbReference>
<dbReference type="PANTHER" id="PTHR45968:SF2">
    <property type="entry name" value="(R)-MANDELONITRILE LYASE-LIKE"/>
    <property type="match status" value="1"/>
</dbReference>
<dbReference type="AlphaFoldDB" id="A0A328DM15"/>
<evidence type="ECO:0000256" key="3">
    <source>
        <dbReference type="ARBA" id="ARBA00022827"/>
    </source>
</evidence>
<evidence type="ECO:0000256" key="1">
    <source>
        <dbReference type="ARBA" id="ARBA00001974"/>
    </source>
</evidence>
<organism evidence="6 7">
    <name type="scientific">Cuscuta australis</name>
    <dbReference type="NCBI Taxonomy" id="267555"/>
    <lineage>
        <taxon>Eukaryota</taxon>
        <taxon>Viridiplantae</taxon>
        <taxon>Streptophyta</taxon>
        <taxon>Embryophyta</taxon>
        <taxon>Tracheophyta</taxon>
        <taxon>Spermatophyta</taxon>
        <taxon>Magnoliopsida</taxon>
        <taxon>eudicotyledons</taxon>
        <taxon>Gunneridae</taxon>
        <taxon>Pentapetalae</taxon>
        <taxon>asterids</taxon>
        <taxon>lamiids</taxon>
        <taxon>Solanales</taxon>
        <taxon>Convolvulaceae</taxon>
        <taxon>Cuscuteae</taxon>
        <taxon>Cuscuta</taxon>
        <taxon>Cuscuta subgen. Grammica</taxon>
        <taxon>Cuscuta sect. Cleistogrammica</taxon>
    </lineage>
</organism>
<accession>A0A328DM15</accession>
<reference evidence="6 7" key="1">
    <citation type="submission" date="2018-06" db="EMBL/GenBank/DDBJ databases">
        <title>The Genome of Cuscuta australis (Dodder) Provides Insight into the Evolution of Plant Parasitism.</title>
        <authorList>
            <person name="Liu H."/>
        </authorList>
    </citation>
    <scope>NUCLEOTIDE SEQUENCE [LARGE SCALE GENOMIC DNA]</scope>
    <source>
        <strain evidence="7">cv. Yunnan</strain>
        <tissue evidence="6">Vines</tissue>
    </source>
</reference>
<dbReference type="GO" id="GO:0016614">
    <property type="term" value="F:oxidoreductase activity, acting on CH-OH group of donors"/>
    <property type="evidence" value="ECO:0007669"/>
    <property type="project" value="InterPro"/>
</dbReference>
<keyword evidence="7" id="KW-1185">Reference proteome</keyword>
<evidence type="ECO:0000313" key="6">
    <source>
        <dbReference type="EMBL" id="RAL45241.1"/>
    </source>
</evidence>
<dbReference type="PROSITE" id="PS00624">
    <property type="entry name" value="GMC_OXRED_2"/>
    <property type="match status" value="1"/>
</dbReference>
<dbReference type="InterPro" id="IPR051871">
    <property type="entry name" value="GMC_Oxidoreductase-Related"/>
</dbReference>
<comment type="caution">
    <text evidence="6">The sequence shown here is derived from an EMBL/GenBank/DDBJ whole genome shotgun (WGS) entry which is preliminary data.</text>
</comment>
<name>A0A328DM15_9ASTE</name>
<dbReference type="InterPro" id="IPR036188">
    <property type="entry name" value="FAD/NAD-bd_sf"/>
</dbReference>
<dbReference type="SUPFAM" id="SSF51905">
    <property type="entry name" value="FAD/NAD(P)-binding domain"/>
    <property type="match status" value="1"/>
</dbReference>
<evidence type="ECO:0000259" key="5">
    <source>
        <dbReference type="PROSITE" id="PS00624"/>
    </source>
</evidence>
<proteinExistence type="predicted"/>
<comment type="cofactor">
    <cofactor evidence="1">
        <name>FAD</name>
        <dbReference type="ChEBI" id="CHEBI:57692"/>
    </cofactor>
</comment>
<gene>
    <name evidence="6" type="ORF">DM860_014651</name>
</gene>